<dbReference type="Proteomes" id="UP001176517">
    <property type="component" value="Unassembled WGS sequence"/>
</dbReference>
<proteinExistence type="inferred from homology"/>
<feature type="region of interest" description="Disordered" evidence="7">
    <location>
        <begin position="482"/>
        <end position="522"/>
    </location>
</feature>
<dbReference type="SUPFAM" id="SSF48371">
    <property type="entry name" value="ARM repeat"/>
    <property type="match status" value="1"/>
</dbReference>
<feature type="domain" description="Ataxin-10" evidence="8">
    <location>
        <begin position="563"/>
        <end position="618"/>
    </location>
</feature>
<evidence type="ECO:0000259" key="8">
    <source>
        <dbReference type="Pfam" id="PF09759"/>
    </source>
</evidence>
<organism evidence="9 10">
    <name type="scientific">Tilletia horrida</name>
    <dbReference type="NCBI Taxonomy" id="155126"/>
    <lineage>
        <taxon>Eukaryota</taxon>
        <taxon>Fungi</taxon>
        <taxon>Dikarya</taxon>
        <taxon>Basidiomycota</taxon>
        <taxon>Ustilaginomycotina</taxon>
        <taxon>Exobasidiomycetes</taxon>
        <taxon>Tilletiales</taxon>
        <taxon>Tilletiaceae</taxon>
        <taxon>Tilletia</taxon>
    </lineage>
</organism>
<comment type="similarity">
    <text evidence="1">Belongs to the ataxin-10 family.</text>
</comment>
<feature type="compositionally biased region" description="Polar residues" evidence="7">
    <location>
        <begin position="504"/>
        <end position="522"/>
    </location>
</feature>
<dbReference type="Pfam" id="PF09759">
    <property type="entry name" value="Atx10homo_assoc"/>
    <property type="match status" value="1"/>
</dbReference>
<dbReference type="AlphaFoldDB" id="A0AAN6GSN3"/>
<sequence length="621" mass="67276">MVAAQWAEDVKALIDSASAAGAGAAGEVCSAEVLNSRIQSLAADVARSDSKIRMEMPNNPQLAEQLARALYTLAARTIPENEANSKGKTEAPPASVVQTSTFALRLARNIVTCGSSIQDIFWQQTDRLEPLLFFVTAFAQVHDEVYRPLTRAAAQLLSNLAMNNQNIQEQIWSRFVAGKASDSSGSQLSLRLLASTDHTTLVATVLLLLSCCRGSQNRCHDFATSASVRPLLEALLDIFQQSCRDAQTEQGQSVALDQLDELSNMIYTLFSHLFASGHFGLMLRTLTPSAPEEEAEEGIPRILVNNSQRTLLGLFDAYIHSGAEGYRIDGDVTGASSPDIEVLLASFTSLCIHLQSVVARLPDPSNPDDTSSEQLKVDGRTIIGVPQTIVIMVQCMVEWIMLSSKEIAEASDSNAHTAGRELLRKLQEQAKRGLDQHSRVANTEHMSSPSDEHIGLAQDPIGATVVLLRVIAAAFPAESPFKNTAPSQNGHSNSALPAGHVLSHTGTSSQNEQASRIASQLQAAGGPGKTAFSYLKRELVRLIGVVSFVEPRTGSVDEKEAVRHVQDYVRTLDGLLVVLSMTQLDELNPYIREHAVFTLRNLLAGNQANQELIAQLRKVEE</sequence>
<comment type="function">
    <text evidence="4">May play a role in the regulation of cytokinesis.</text>
</comment>
<dbReference type="GO" id="GO:0005829">
    <property type="term" value="C:cytosol"/>
    <property type="evidence" value="ECO:0007669"/>
    <property type="project" value="TreeGrafter"/>
</dbReference>
<comment type="caution">
    <text evidence="9">The sequence shown here is derived from an EMBL/GenBank/DDBJ whole genome shotgun (WGS) entry which is preliminary data.</text>
</comment>
<dbReference type="PANTHER" id="PTHR13255:SF0">
    <property type="entry name" value="ATAXIN-10"/>
    <property type="match status" value="1"/>
</dbReference>
<protein>
    <recommendedName>
        <fullName evidence="5">Ataxin-10 homolog</fullName>
    </recommendedName>
    <alternativeName>
        <fullName evidence="6">Copper transport protein 86</fullName>
    </alternativeName>
</protein>
<gene>
    <name evidence="9" type="ORF">OC846_002218</name>
</gene>
<dbReference type="InterPro" id="IPR016024">
    <property type="entry name" value="ARM-type_fold"/>
</dbReference>
<dbReference type="InterPro" id="IPR019156">
    <property type="entry name" value="Ataxin-10_domain"/>
</dbReference>
<evidence type="ECO:0000256" key="6">
    <source>
        <dbReference type="ARBA" id="ARBA00044805"/>
    </source>
</evidence>
<evidence type="ECO:0000256" key="7">
    <source>
        <dbReference type="SAM" id="MobiDB-lite"/>
    </source>
</evidence>
<dbReference type="EMBL" id="JAPDMZ010000041">
    <property type="protein sequence ID" value="KAK0554129.1"/>
    <property type="molecule type" value="Genomic_DNA"/>
</dbReference>
<feature type="compositionally biased region" description="Polar residues" evidence="7">
    <location>
        <begin position="482"/>
        <end position="495"/>
    </location>
</feature>
<evidence type="ECO:0000256" key="1">
    <source>
        <dbReference type="ARBA" id="ARBA00008384"/>
    </source>
</evidence>
<evidence type="ECO:0000256" key="2">
    <source>
        <dbReference type="ARBA" id="ARBA00022618"/>
    </source>
</evidence>
<keyword evidence="2" id="KW-0132">Cell division</keyword>
<reference evidence="9" key="1">
    <citation type="journal article" date="2023" name="PhytoFront">
        <title>Draft Genome Resources of Seven Strains of Tilletia horrida, Causal Agent of Kernel Smut of Rice.</title>
        <authorList>
            <person name="Khanal S."/>
            <person name="Antony Babu S."/>
            <person name="Zhou X.G."/>
        </authorList>
    </citation>
    <scope>NUCLEOTIDE SEQUENCE</scope>
    <source>
        <strain evidence="9">TX6</strain>
    </source>
</reference>
<dbReference type="InterPro" id="IPR051374">
    <property type="entry name" value="Ataxin-10/CTR86_families"/>
</dbReference>
<keyword evidence="3" id="KW-0131">Cell cycle</keyword>
<dbReference type="InterPro" id="IPR011989">
    <property type="entry name" value="ARM-like"/>
</dbReference>
<evidence type="ECO:0000313" key="10">
    <source>
        <dbReference type="Proteomes" id="UP001176517"/>
    </source>
</evidence>
<evidence type="ECO:0000313" key="9">
    <source>
        <dbReference type="EMBL" id="KAK0554129.1"/>
    </source>
</evidence>
<evidence type="ECO:0000256" key="4">
    <source>
        <dbReference type="ARBA" id="ARBA00044746"/>
    </source>
</evidence>
<name>A0AAN6GSN3_9BASI</name>
<keyword evidence="10" id="KW-1185">Reference proteome</keyword>
<dbReference type="PANTHER" id="PTHR13255">
    <property type="entry name" value="ATAXIN-10"/>
    <property type="match status" value="1"/>
</dbReference>
<evidence type="ECO:0000256" key="5">
    <source>
        <dbReference type="ARBA" id="ARBA00044801"/>
    </source>
</evidence>
<accession>A0AAN6GSN3</accession>
<dbReference type="Gene3D" id="1.25.10.10">
    <property type="entry name" value="Leucine-rich Repeat Variant"/>
    <property type="match status" value="1"/>
</dbReference>
<evidence type="ECO:0000256" key="3">
    <source>
        <dbReference type="ARBA" id="ARBA00023306"/>
    </source>
</evidence>
<dbReference type="GO" id="GO:0051301">
    <property type="term" value="P:cell division"/>
    <property type="evidence" value="ECO:0007669"/>
    <property type="project" value="UniProtKB-KW"/>
</dbReference>